<name>A0AAE0YG57_9GAST</name>
<accession>A0AAE0YG57</accession>
<reference evidence="1" key="1">
    <citation type="journal article" date="2023" name="G3 (Bethesda)">
        <title>A reference genome for the long-term kleptoplast-retaining sea slug Elysia crispata morphotype clarki.</title>
        <authorList>
            <person name="Eastman K.E."/>
            <person name="Pendleton A.L."/>
            <person name="Shaikh M.A."/>
            <person name="Suttiyut T."/>
            <person name="Ogas R."/>
            <person name="Tomko P."/>
            <person name="Gavelis G."/>
            <person name="Widhalm J.R."/>
            <person name="Wisecaver J.H."/>
        </authorList>
    </citation>
    <scope>NUCLEOTIDE SEQUENCE</scope>
    <source>
        <strain evidence="1">ECLA1</strain>
    </source>
</reference>
<evidence type="ECO:0000313" key="2">
    <source>
        <dbReference type="Proteomes" id="UP001283361"/>
    </source>
</evidence>
<dbReference type="Proteomes" id="UP001283361">
    <property type="component" value="Unassembled WGS sequence"/>
</dbReference>
<evidence type="ECO:0000313" key="1">
    <source>
        <dbReference type="EMBL" id="KAK3744295.1"/>
    </source>
</evidence>
<dbReference type="EMBL" id="JAWDGP010006267">
    <property type="protein sequence ID" value="KAK3744295.1"/>
    <property type="molecule type" value="Genomic_DNA"/>
</dbReference>
<comment type="caution">
    <text evidence="1">The sequence shown here is derived from an EMBL/GenBank/DDBJ whole genome shotgun (WGS) entry which is preliminary data.</text>
</comment>
<keyword evidence="2" id="KW-1185">Reference proteome</keyword>
<organism evidence="1 2">
    <name type="scientific">Elysia crispata</name>
    <name type="common">lettuce slug</name>
    <dbReference type="NCBI Taxonomy" id="231223"/>
    <lineage>
        <taxon>Eukaryota</taxon>
        <taxon>Metazoa</taxon>
        <taxon>Spiralia</taxon>
        <taxon>Lophotrochozoa</taxon>
        <taxon>Mollusca</taxon>
        <taxon>Gastropoda</taxon>
        <taxon>Heterobranchia</taxon>
        <taxon>Euthyneura</taxon>
        <taxon>Panpulmonata</taxon>
        <taxon>Sacoglossa</taxon>
        <taxon>Placobranchoidea</taxon>
        <taxon>Plakobranchidae</taxon>
        <taxon>Elysia</taxon>
    </lineage>
</organism>
<proteinExistence type="predicted"/>
<protein>
    <submittedName>
        <fullName evidence="1">Uncharacterized protein</fullName>
    </submittedName>
</protein>
<sequence>MQISLMSISRQITEEYETGVLSFPNDSAPVYNSGTCCCRFDLYSQPEEELEWLILSALAILTNFMRIEMPRVLHKVMKSISK</sequence>
<dbReference type="AlphaFoldDB" id="A0AAE0YG57"/>
<gene>
    <name evidence="1" type="ORF">RRG08_030381</name>
</gene>